<dbReference type="SUPFAM" id="SSF53098">
    <property type="entry name" value="Ribonuclease H-like"/>
    <property type="match status" value="1"/>
</dbReference>
<dbReference type="Proteomes" id="UP000054270">
    <property type="component" value="Unassembled WGS sequence"/>
</dbReference>
<reference evidence="4" key="1">
    <citation type="submission" date="2014-04" db="EMBL/GenBank/DDBJ databases">
        <title>Evolutionary Origins and Diversification of the Mycorrhizal Mutualists.</title>
        <authorList>
            <consortium name="DOE Joint Genome Institute"/>
            <consortium name="Mycorrhizal Genomics Consortium"/>
            <person name="Kohler A."/>
            <person name="Kuo A."/>
            <person name="Nagy L.G."/>
            <person name="Floudas D."/>
            <person name="Copeland A."/>
            <person name="Barry K.W."/>
            <person name="Cichocki N."/>
            <person name="Veneault-Fourrey C."/>
            <person name="LaButti K."/>
            <person name="Lindquist E.A."/>
            <person name="Lipzen A."/>
            <person name="Lundell T."/>
            <person name="Morin E."/>
            <person name="Murat C."/>
            <person name="Riley R."/>
            <person name="Ohm R."/>
            <person name="Sun H."/>
            <person name="Tunlid A."/>
            <person name="Henrissat B."/>
            <person name="Grigoriev I.V."/>
            <person name="Hibbett D.S."/>
            <person name="Martin F."/>
        </authorList>
    </citation>
    <scope>NUCLEOTIDE SEQUENCE [LARGE SCALE GENOMIC DNA]</scope>
    <source>
        <strain evidence="4">FD-334 SS-4</strain>
    </source>
</reference>
<keyword evidence="2" id="KW-0472">Membrane</keyword>
<dbReference type="OMA" id="FRSTWAS"/>
<proteinExistence type="predicted"/>
<dbReference type="STRING" id="945553.A0A0D2Q0T5"/>
<evidence type="ECO:0000256" key="2">
    <source>
        <dbReference type="SAM" id="Phobius"/>
    </source>
</evidence>
<feature type="transmembrane region" description="Helical" evidence="2">
    <location>
        <begin position="142"/>
        <end position="163"/>
    </location>
</feature>
<evidence type="ECO:0000313" key="3">
    <source>
        <dbReference type="EMBL" id="KJA25135.1"/>
    </source>
</evidence>
<evidence type="ECO:0000256" key="1">
    <source>
        <dbReference type="SAM" id="MobiDB-lite"/>
    </source>
</evidence>
<dbReference type="OrthoDB" id="3226942at2759"/>
<keyword evidence="2" id="KW-0812">Transmembrane</keyword>
<dbReference type="AlphaFoldDB" id="A0A0D2Q0T5"/>
<feature type="region of interest" description="Disordered" evidence="1">
    <location>
        <begin position="481"/>
        <end position="506"/>
    </location>
</feature>
<feature type="compositionally biased region" description="Basic residues" evidence="1">
    <location>
        <begin position="489"/>
        <end position="498"/>
    </location>
</feature>
<dbReference type="InterPro" id="IPR012337">
    <property type="entry name" value="RNaseH-like_sf"/>
</dbReference>
<protein>
    <submittedName>
        <fullName evidence="3">Uncharacterized protein</fullName>
    </submittedName>
</protein>
<accession>A0A0D2Q0T5</accession>
<name>A0A0D2Q0T5_HYPSF</name>
<gene>
    <name evidence="3" type="ORF">HYPSUDRAFT_183073</name>
</gene>
<sequence length="620" mass="69606">MIHGNVPLSHSENPFFLKFVHCLRPSYDPATRYVLNERYLLAEEARAYNEDLKRLEGRNNLTYLMDGWEDIQRRSIYGTMLAEVGEYPVVLGLEELTGVRATADNLIALSERAIIKKEITIENVIAVCTDNPTTMQAFRRKWAILHPWIIMLACFMHGINTILGKITSFPPIKDAISKNSRIVTFFNSSHYWGGQLEMCAQDKGVTRGLKTNTESRFYSLILQALSVQEHKSALMELCGRDGAQRSIGGLTPVNRDVVATVFDLQRWRLTDQLIRICKPLVDIIGDIESRDSSLADCMLQLIWAHREVTRALPIEGDNLEFTSHANRVLTTQFHLMNTDIHWLTLFLHPLCRKLAISSAIHSRSLEDAYLIALKIVRNWNWSKALAEKLAKDLKAYYLGQDPFSGGKADGKDWWESLVCNVTDHPLKALSIKLFSIVPHAAEVERFFSNLGGIQSVKRSRLTVAHMQTFGMLRNHYTRQLSENAEKQGKSTRRKHAHMHTSETPGINAARAKNLTDTFTYTPLVVEYSNANIEGPEAITMDEFDAEFDRLEQEPAEPADAGDNLGGNIGIGDVYDLSTLDAIRGGQAVPTSAENELGVLPQTLVGAETWDASSLLRSLGI</sequence>
<evidence type="ECO:0000313" key="4">
    <source>
        <dbReference type="Proteomes" id="UP000054270"/>
    </source>
</evidence>
<keyword evidence="4" id="KW-1185">Reference proteome</keyword>
<dbReference type="EMBL" id="KN817533">
    <property type="protein sequence ID" value="KJA25135.1"/>
    <property type="molecule type" value="Genomic_DNA"/>
</dbReference>
<keyword evidence="2" id="KW-1133">Transmembrane helix</keyword>
<organism evidence="3 4">
    <name type="scientific">Hypholoma sublateritium (strain FD-334 SS-4)</name>
    <dbReference type="NCBI Taxonomy" id="945553"/>
    <lineage>
        <taxon>Eukaryota</taxon>
        <taxon>Fungi</taxon>
        <taxon>Dikarya</taxon>
        <taxon>Basidiomycota</taxon>
        <taxon>Agaricomycotina</taxon>
        <taxon>Agaricomycetes</taxon>
        <taxon>Agaricomycetidae</taxon>
        <taxon>Agaricales</taxon>
        <taxon>Agaricineae</taxon>
        <taxon>Strophariaceae</taxon>
        <taxon>Hypholoma</taxon>
    </lineage>
</organism>